<keyword evidence="3 6" id="KW-0863">Zinc-finger</keyword>
<dbReference type="InterPro" id="IPR044246">
    <property type="entry name" value="ZFP3-like"/>
</dbReference>
<feature type="domain" description="C2H2-type" evidence="8">
    <location>
        <begin position="95"/>
        <end position="122"/>
    </location>
</feature>
<reference evidence="9 10" key="1">
    <citation type="submission" date="2021-02" db="EMBL/GenBank/DDBJ databases">
        <title>Plant Genome Project.</title>
        <authorList>
            <person name="Zhang R.-G."/>
        </authorList>
    </citation>
    <scope>NUCLEOTIDE SEQUENCE [LARGE SCALE GENOMIC DNA]</scope>
    <source>
        <tissue evidence="9">Leaves</tissue>
    </source>
</reference>
<keyword evidence="10" id="KW-1185">Reference proteome</keyword>
<dbReference type="PROSITE" id="PS50157">
    <property type="entry name" value="ZINC_FINGER_C2H2_2"/>
    <property type="match status" value="1"/>
</dbReference>
<comment type="subcellular location">
    <subcellularLocation>
        <location evidence="1">Nucleus</location>
    </subcellularLocation>
</comment>
<keyword evidence="5" id="KW-0539">Nucleus</keyword>
<proteinExistence type="predicted"/>
<evidence type="ECO:0000256" key="3">
    <source>
        <dbReference type="ARBA" id="ARBA00022771"/>
    </source>
</evidence>
<dbReference type="Pfam" id="PF13912">
    <property type="entry name" value="zf-C2H2_6"/>
    <property type="match status" value="1"/>
</dbReference>
<name>A0ABQ8GYB2_9ROSI</name>
<feature type="compositionally biased region" description="Low complexity" evidence="7">
    <location>
        <begin position="11"/>
        <end position="20"/>
    </location>
</feature>
<dbReference type="InterPro" id="IPR013087">
    <property type="entry name" value="Znf_C2H2_type"/>
</dbReference>
<evidence type="ECO:0000313" key="9">
    <source>
        <dbReference type="EMBL" id="KAH7521041.1"/>
    </source>
</evidence>
<feature type="region of interest" description="Disordered" evidence="7">
    <location>
        <begin position="1"/>
        <end position="51"/>
    </location>
</feature>
<dbReference type="InterPro" id="IPR036236">
    <property type="entry name" value="Znf_C2H2_sf"/>
</dbReference>
<evidence type="ECO:0000256" key="2">
    <source>
        <dbReference type="ARBA" id="ARBA00022723"/>
    </source>
</evidence>
<accession>A0ABQ8GYB2</accession>
<dbReference type="Proteomes" id="UP000827721">
    <property type="component" value="Unassembled WGS sequence"/>
</dbReference>
<keyword evidence="4" id="KW-0862">Zinc</keyword>
<sequence length="285" mass="31311">METPISKPSRSENSSISAAASHHEEADTNNKNPTLERGSHPPHQPRSDFDHHQVCGSESLELKLFTADPSQVVMSKEPASSSRESLGQRSKQRGFQCNFCNKNFSTSQALGGHQNAHKQERAMAKRQKDEIHMGSLGQPYHFPYYNTQPYSTLSHPIPSLYGGSYNRLAPPSSSPLGVSIQSMIRKPLYPWTPLTNDHFGHGNANMMMNSSTRQLAYDKLRLGGIIQQTPNGGGNFSSFAGSSINVNAENRASNLGGYLKGKNPLPIINHDQDEDPSGLDLTLRL</sequence>
<evidence type="ECO:0000256" key="6">
    <source>
        <dbReference type="PROSITE-ProRule" id="PRU00042"/>
    </source>
</evidence>
<gene>
    <name evidence="9" type="ORF">JRO89_XSUnG0125200</name>
</gene>
<evidence type="ECO:0000256" key="1">
    <source>
        <dbReference type="ARBA" id="ARBA00004123"/>
    </source>
</evidence>
<keyword evidence="2" id="KW-0479">Metal-binding</keyword>
<evidence type="ECO:0000256" key="7">
    <source>
        <dbReference type="SAM" id="MobiDB-lite"/>
    </source>
</evidence>
<evidence type="ECO:0000256" key="4">
    <source>
        <dbReference type="ARBA" id="ARBA00022833"/>
    </source>
</evidence>
<protein>
    <recommendedName>
        <fullName evidence="8">C2H2-type domain-containing protein</fullName>
    </recommendedName>
</protein>
<evidence type="ECO:0000259" key="8">
    <source>
        <dbReference type="PROSITE" id="PS50157"/>
    </source>
</evidence>
<comment type="caution">
    <text evidence="9">The sequence shown here is derived from an EMBL/GenBank/DDBJ whole genome shotgun (WGS) entry which is preliminary data.</text>
</comment>
<evidence type="ECO:0000256" key="5">
    <source>
        <dbReference type="ARBA" id="ARBA00023242"/>
    </source>
</evidence>
<dbReference type="PROSITE" id="PS00028">
    <property type="entry name" value="ZINC_FINGER_C2H2_1"/>
    <property type="match status" value="1"/>
</dbReference>
<dbReference type="SUPFAM" id="SSF57667">
    <property type="entry name" value="beta-beta-alpha zinc fingers"/>
    <property type="match status" value="1"/>
</dbReference>
<dbReference type="PANTHER" id="PTHR47287:SF9">
    <property type="entry name" value="ZINC FINGER PROTEIN 4-LIKE"/>
    <property type="match status" value="1"/>
</dbReference>
<dbReference type="EMBL" id="JAFEMO010000313">
    <property type="protein sequence ID" value="KAH7521041.1"/>
    <property type="molecule type" value="Genomic_DNA"/>
</dbReference>
<organism evidence="9 10">
    <name type="scientific">Xanthoceras sorbifolium</name>
    <dbReference type="NCBI Taxonomy" id="99658"/>
    <lineage>
        <taxon>Eukaryota</taxon>
        <taxon>Viridiplantae</taxon>
        <taxon>Streptophyta</taxon>
        <taxon>Embryophyta</taxon>
        <taxon>Tracheophyta</taxon>
        <taxon>Spermatophyta</taxon>
        <taxon>Magnoliopsida</taxon>
        <taxon>eudicotyledons</taxon>
        <taxon>Gunneridae</taxon>
        <taxon>Pentapetalae</taxon>
        <taxon>rosids</taxon>
        <taxon>malvids</taxon>
        <taxon>Sapindales</taxon>
        <taxon>Sapindaceae</taxon>
        <taxon>Xanthoceroideae</taxon>
        <taxon>Xanthoceras</taxon>
    </lineage>
</organism>
<dbReference type="Gene3D" id="3.30.160.60">
    <property type="entry name" value="Classic Zinc Finger"/>
    <property type="match status" value="1"/>
</dbReference>
<evidence type="ECO:0000313" key="10">
    <source>
        <dbReference type="Proteomes" id="UP000827721"/>
    </source>
</evidence>
<dbReference type="PANTHER" id="PTHR47287">
    <property type="entry name" value="C2H2 AND C2HC ZINC FINGERS SUPERFAMILY PROTEIN"/>
    <property type="match status" value="1"/>
</dbReference>